<keyword evidence="5" id="KW-1185">Reference proteome</keyword>
<feature type="region of interest" description="Disordered" evidence="2">
    <location>
        <begin position="265"/>
        <end position="292"/>
    </location>
</feature>
<evidence type="ECO:0000256" key="1">
    <source>
        <dbReference type="ARBA" id="ARBA00022801"/>
    </source>
</evidence>
<sequence length="2433" mass="266459">SPEHTEAAPPVAREDSAEPNAEEPPADVAPYLAAAGRAPASPSGESAKSSSTGRSVDAPSVTAVGDGGPRLLMLPQTRNRLVRELSYINENILGPPARGCQANAAGTVVKTARGMLRQAPASTRAWWRACTQGSASDAGSAAPKPSPKTSMPALRLAKSRWKASSARGRSTSSPSDIDAFDEILTEFAVPRATLTPEMADSARGAALSGGVDATLEQAPVESIVNPNGGEVAASTLGGASAGGMGAAPHLGLLDFVEEPNQDLAAPVPGGAPPGGEVATAGGEGGSPGPSPANIFNELNMRMAESALEGMSAGGGEETEPDQFLAEFVEEQGDLFVRCRMGIFSLDEIIQQAGALEKRYGAIAWRLMYLLRTMPDIISESIPFEWRSAPWRSVGGSGTPLGEMNHASTLLYQRVLKERLECDGGRGLALDAEARRRNDFPEALPDNDNATPDFDAPPPQEGREPAAPEAQVHTTGRCYRHRGLGDADKLPPSFQLKASFDHLERPRAQCAFTAAQVELYHLSRRMTCDQFLREKDMLERMAGGRAALLAWLIWEEGNWRSDFGARAERFLAAVQMMCSTGELDEDDRPATPDPMLPNVSKREWGRSAQRWRDAMARVVDAAPVDAATLAAAERPGVWLEGSAPALRGARVLSQDGNCIVLSYAVLSGDFRGAIDYCRRFPVRRGSTRRYADVAAHFGLSLGFAGLETARQGQHALRPRSYFFHHRRHCRPVAVLPDTDMACVWRGYSRHFVKIAHLARRVELVCGQLLFIDGGWRFPLCAGLRAGGGSDCESEPGPVGDEAREAEAPAVALTQELIRILPSNLAGDSPGQACESAAAAREGAAFAAAPSAPAAPPSGRPSQAGASAADAEEAASAAGPSVPPPLPDDDLANAFEKPGEKPPAHSLTKHLDEHLGRHVGAAKCEVILKYLVDLDWSVDNGMLLQAECVYLYFESKERSLLYHVSHGAWFTWDEQGWTLKDGTKSVMEFMQTGFLKEHIRTAFLEKLVAAVEGKGTVKALMDQCAIFFKLDPVFDTSPDIFQCRNCVLDLAKNCFKESRPSDMTNRSSSVSIPKAWLEDPSQVLPQSIEQRTLVWNSLWSIWQRGEGGFHPGDHYDELGDCDHENFDFFISLVARLLEGRPLQKVVTPFSERGRNGKGLLEKMPESVFGSYCAPVKNTIFLEERRTEDEHNASALDRQGARIAATNEPPEQPWSNSTFKNKVSRDKVPCRGCNSKVVEKHSPTFTFLFSTNGPVRFAVPPKNSEKDGVLVLRMPNKFVGDGEKFTSPRQFRKDPKIEDRAMSEDFGLGFLLILVQRRQKVKDLDELVDRGTKTSRFWVEVVQRRANGRKVPEWEITKEKSQGKKNERFLEVQKVIRNAGRVGATLMWVTSYVSRKKQSQKAVELLPLDVALYDAVISDADAFGAMGSCAYSPFHDSFAQKDGCQAFDATPASARPPTPAHTLAYRVPSVVHVESLAAEAARIASDPGAEPGDRAMCASWRRRAYEEGGELKVGTSCFQWLDEEHSQLEDIGRACAPAPSCQAARRSARACSWGNLPVVEWDFTVAAYSRLLWELRQVAPTEDAGERFVQIARYVASPAVWREKIAEYCGISVDEAKQLLNRLVHPRGRCRPDEEWEPGAGDRGSHVLPCALELRHQLREAIPLIAAKSPRFEPIANMEKAKSAEHPDSTAIALFLQDSENAALGLLLDFQSYHKIQPVCLCFDAVYFVPPPYLLVGDRLRQLAQTASDTMFAAGGVRIKSSRASREQSAQDDASASLAFYQHSLVRRQLAAPMRATRTGVPPEEPPVKRARFFGKRSPRAANEAVYAQCLAAGNNCMPWSLLALSQHLARSQKFLDFAFSSGPHSYADAADAAREFHSLDLMDHVDLQSLEPGGYILHARGDPGHGDPLVISSDEPPVVLLRGAGGAPEPCVVDLAAQRCDVAWAFRGPATDGRDVRSDERLREMAGADDEGEVLLPAVDDEGEGGPSEGEDDKMKEGERAFWESLKRECREYLDLLEGRVALDTCACKKCAFRAFAEKRKLVHHVKTYHTEERGYSACSMDAQFKIARAIFNQRRVCSILHPGALPDDLLSSAAALIRDWCRPPEQVLGVLRRSNELQLVAVWTESGAVLKLKSQAGDARRLGAKVYYTAGFQDLITSIVLRRKFHLATVLQDLVALSAPDNRATLLFGRTALSWRVLKLHKKFQCPAPPEWDIYHGERKPIPEWDKVRPGRVFTDAQWAAYIEKPFTSVREYIGALRRIALMYPSTLTRKDLKGVSVLVHLQRAGSHFYYTQSVSVFRRLHPDVLKSTMRNEAIHRQVKDWGRCVYQCHQERIVLGGKIFGIYKALAHSCKQGTVVLREGWIALLAGALSKGVTPAFASGAPVAIADRAQLRTPIVAASEEGAARRADLRASQRDRAAAQRALDVSRKAKRSR</sequence>
<evidence type="ECO:0000313" key="5">
    <source>
        <dbReference type="Proteomes" id="UP001189429"/>
    </source>
</evidence>
<organism evidence="4 5">
    <name type="scientific">Prorocentrum cordatum</name>
    <dbReference type="NCBI Taxonomy" id="2364126"/>
    <lineage>
        <taxon>Eukaryota</taxon>
        <taxon>Sar</taxon>
        <taxon>Alveolata</taxon>
        <taxon>Dinophyceae</taxon>
        <taxon>Prorocentrales</taxon>
        <taxon>Prorocentraceae</taxon>
        <taxon>Prorocentrum</taxon>
    </lineage>
</organism>
<dbReference type="PANTHER" id="PTHR35372:SF2">
    <property type="entry name" value="SF3 HELICASE DOMAIN-CONTAINING PROTEIN"/>
    <property type="match status" value="1"/>
</dbReference>
<feature type="compositionally biased region" description="Low complexity" evidence="2">
    <location>
        <begin position="163"/>
        <end position="175"/>
    </location>
</feature>
<gene>
    <name evidence="4" type="ORF">PCOR1329_LOCUS13025</name>
</gene>
<dbReference type="Proteomes" id="UP001189429">
    <property type="component" value="Unassembled WGS sequence"/>
</dbReference>
<feature type="compositionally biased region" description="Basic and acidic residues" evidence="2">
    <location>
        <begin position="895"/>
        <end position="905"/>
    </location>
</feature>
<keyword evidence="1" id="KW-0378">Hydrolase</keyword>
<feature type="compositionally biased region" description="Low complexity" evidence="2">
    <location>
        <begin position="29"/>
        <end position="55"/>
    </location>
</feature>
<accession>A0ABN9QLM1</accession>
<dbReference type="Pfam" id="PF08706">
    <property type="entry name" value="D5_N"/>
    <property type="match status" value="1"/>
</dbReference>
<feature type="compositionally biased region" description="Basic and acidic residues" evidence="2">
    <location>
        <begin position="1"/>
        <end position="16"/>
    </location>
</feature>
<dbReference type="PANTHER" id="PTHR35372">
    <property type="entry name" value="ATP BINDING PROTEIN-RELATED"/>
    <property type="match status" value="1"/>
</dbReference>
<feature type="compositionally biased region" description="Low complexity" evidence="2">
    <location>
        <begin position="265"/>
        <end position="280"/>
    </location>
</feature>
<feature type="region of interest" description="Disordered" evidence="2">
    <location>
        <begin position="846"/>
        <end position="905"/>
    </location>
</feature>
<evidence type="ECO:0000256" key="2">
    <source>
        <dbReference type="SAM" id="MobiDB-lite"/>
    </source>
</evidence>
<feature type="region of interest" description="Disordered" evidence="2">
    <location>
        <begin position="439"/>
        <end position="472"/>
    </location>
</feature>
<feature type="compositionally biased region" description="Low complexity" evidence="2">
    <location>
        <begin position="858"/>
        <end position="878"/>
    </location>
</feature>
<protein>
    <recommendedName>
        <fullName evidence="3">Bacteriophage/plasmid primase P4 C-terminal domain-containing protein</fullName>
    </recommendedName>
</protein>
<proteinExistence type="predicted"/>
<feature type="region of interest" description="Disordered" evidence="2">
    <location>
        <begin position="1964"/>
        <end position="1995"/>
    </location>
</feature>
<evidence type="ECO:0000313" key="4">
    <source>
        <dbReference type="EMBL" id="CAK0807001.1"/>
    </source>
</evidence>
<comment type="caution">
    <text evidence="4">The sequence shown here is derived from an EMBL/GenBank/DDBJ whole genome shotgun (WGS) entry which is preliminary data.</text>
</comment>
<feature type="compositionally biased region" description="Acidic residues" evidence="2">
    <location>
        <begin position="1965"/>
        <end position="1990"/>
    </location>
</feature>
<feature type="non-terminal residue" evidence="4">
    <location>
        <position position="1"/>
    </location>
</feature>
<name>A0ABN9QLM1_9DINO</name>
<reference evidence="4" key="1">
    <citation type="submission" date="2023-10" db="EMBL/GenBank/DDBJ databases">
        <authorList>
            <person name="Chen Y."/>
            <person name="Shah S."/>
            <person name="Dougan E. K."/>
            <person name="Thang M."/>
            <person name="Chan C."/>
        </authorList>
    </citation>
    <scope>NUCLEOTIDE SEQUENCE [LARGE SCALE GENOMIC DNA]</scope>
</reference>
<dbReference type="InterPro" id="IPR051620">
    <property type="entry name" value="ORF904-like_C"/>
</dbReference>
<feature type="region of interest" description="Disordered" evidence="2">
    <location>
        <begin position="134"/>
        <end position="176"/>
    </location>
</feature>
<dbReference type="InterPro" id="IPR014818">
    <property type="entry name" value="Phage/plasmid_primase_P4_C"/>
</dbReference>
<feature type="domain" description="Bacteriophage/plasmid primase P4 C-terminal" evidence="3">
    <location>
        <begin position="956"/>
        <end position="1069"/>
    </location>
</feature>
<dbReference type="EMBL" id="CAUYUJ010003825">
    <property type="protein sequence ID" value="CAK0807001.1"/>
    <property type="molecule type" value="Genomic_DNA"/>
</dbReference>
<feature type="region of interest" description="Disordered" evidence="2">
    <location>
        <begin position="1"/>
        <end position="69"/>
    </location>
</feature>
<evidence type="ECO:0000259" key="3">
    <source>
        <dbReference type="Pfam" id="PF08706"/>
    </source>
</evidence>